<dbReference type="PRINTS" id="PR00081">
    <property type="entry name" value="GDHRDH"/>
</dbReference>
<dbReference type="PRINTS" id="PR00080">
    <property type="entry name" value="SDRFAMILY"/>
</dbReference>
<keyword evidence="2" id="KW-0560">Oxidoreductase</keyword>
<dbReference type="FunFam" id="3.40.50.720:FF:000084">
    <property type="entry name" value="Short-chain dehydrogenase reductase"/>
    <property type="match status" value="1"/>
</dbReference>
<dbReference type="AlphaFoldDB" id="W4L8F5"/>
<dbReference type="Pfam" id="PF13561">
    <property type="entry name" value="adh_short_C2"/>
    <property type="match status" value="1"/>
</dbReference>
<sequence>MTWNQQLAVVTGAGSGIGRAIAQMMGSRGASVAAVDLDIVTATETADLIKQAGGRASGYQADVSQAAEIDRAVTAAIGDLGPLHIMVNNAGILDGYFNVDETEEDLWRRVIDIDLTGVFLGCKRALKEMLPRGQGRIINMASVAGLNGTGGGAAYIAAKHGVVGLTRQMAVVYSKQGITVNCVCPGPIPTNLREHSQELLGPNVPDIRSRGVAVNDDQIRELIPAGTRGSADDIASAVCFLASDEASYITGHHLVVDGGWRAK</sequence>
<protein>
    <recommendedName>
        <fullName evidence="5">Short-chain dehydrogenase</fullName>
    </recommendedName>
</protein>
<evidence type="ECO:0008006" key="5">
    <source>
        <dbReference type="Google" id="ProtNLM"/>
    </source>
</evidence>
<evidence type="ECO:0000256" key="1">
    <source>
        <dbReference type="ARBA" id="ARBA00006484"/>
    </source>
</evidence>
<organism evidence="3 4">
    <name type="scientific">Entotheonella factor</name>
    <dbReference type="NCBI Taxonomy" id="1429438"/>
    <lineage>
        <taxon>Bacteria</taxon>
        <taxon>Pseudomonadati</taxon>
        <taxon>Nitrospinota/Tectimicrobiota group</taxon>
        <taxon>Candidatus Tectimicrobiota</taxon>
        <taxon>Candidatus Entotheonellia</taxon>
        <taxon>Candidatus Entotheonellales</taxon>
        <taxon>Candidatus Entotheonellaceae</taxon>
        <taxon>Candidatus Entotheonella</taxon>
    </lineage>
</organism>
<proteinExistence type="inferred from homology"/>
<dbReference type="Proteomes" id="UP000019141">
    <property type="component" value="Unassembled WGS sequence"/>
</dbReference>
<keyword evidence="4" id="KW-1185">Reference proteome</keyword>
<dbReference type="EMBL" id="AZHW01001078">
    <property type="protein sequence ID" value="ETW94353.1"/>
    <property type="molecule type" value="Genomic_DNA"/>
</dbReference>
<dbReference type="HOGENOM" id="CLU_010194_1_0_7"/>
<reference evidence="3 4" key="1">
    <citation type="journal article" date="2014" name="Nature">
        <title>An environmental bacterial taxon with a large and distinct metabolic repertoire.</title>
        <authorList>
            <person name="Wilson M.C."/>
            <person name="Mori T."/>
            <person name="Ruckert C."/>
            <person name="Uria A.R."/>
            <person name="Helf M.J."/>
            <person name="Takada K."/>
            <person name="Gernert C."/>
            <person name="Steffens U.A."/>
            <person name="Heycke N."/>
            <person name="Schmitt S."/>
            <person name="Rinke C."/>
            <person name="Helfrich E.J."/>
            <person name="Brachmann A.O."/>
            <person name="Gurgui C."/>
            <person name="Wakimoto T."/>
            <person name="Kracht M."/>
            <person name="Crusemann M."/>
            <person name="Hentschel U."/>
            <person name="Abe I."/>
            <person name="Matsunaga S."/>
            <person name="Kalinowski J."/>
            <person name="Takeyama H."/>
            <person name="Piel J."/>
        </authorList>
    </citation>
    <scope>NUCLEOTIDE SEQUENCE [LARGE SCALE GENOMIC DNA]</scope>
    <source>
        <strain evidence="4">TSY1</strain>
    </source>
</reference>
<comment type="caution">
    <text evidence="3">The sequence shown here is derived from an EMBL/GenBank/DDBJ whole genome shotgun (WGS) entry which is preliminary data.</text>
</comment>
<dbReference type="GO" id="GO:0016616">
    <property type="term" value="F:oxidoreductase activity, acting on the CH-OH group of donors, NAD or NADP as acceptor"/>
    <property type="evidence" value="ECO:0007669"/>
    <property type="project" value="TreeGrafter"/>
</dbReference>
<dbReference type="InterPro" id="IPR002347">
    <property type="entry name" value="SDR_fam"/>
</dbReference>
<gene>
    <name evidence="3" type="ORF">ETSY1_35270</name>
</gene>
<dbReference type="Gene3D" id="3.40.50.720">
    <property type="entry name" value="NAD(P)-binding Rossmann-like Domain"/>
    <property type="match status" value="1"/>
</dbReference>
<dbReference type="PANTHER" id="PTHR42760:SF115">
    <property type="entry name" value="3-OXOACYL-[ACYL-CARRIER-PROTEIN] REDUCTASE FABG"/>
    <property type="match status" value="1"/>
</dbReference>
<comment type="similarity">
    <text evidence="1">Belongs to the short-chain dehydrogenases/reductases (SDR) family.</text>
</comment>
<accession>W4L8F5</accession>
<evidence type="ECO:0000256" key="2">
    <source>
        <dbReference type="ARBA" id="ARBA00023002"/>
    </source>
</evidence>
<evidence type="ECO:0000313" key="3">
    <source>
        <dbReference type="EMBL" id="ETW94353.1"/>
    </source>
</evidence>
<dbReference type="PANTHER" id="PTHR42760">
    <property type="entry name" value="SHORT-CHAIN DEHYDROGENASES/REDUCTASES FAMILY MEMBER"/>
    <property type="match status" value="1"/>
</dbReference>
<dbReference type="InterPro" id="IPR036291">
    <property type="entry name" value="NAD(P)-bd_dom_sf"/>
</dbReference>
<name>W4L8F5_ENTF1</name>
<evidence type="ECO:0000313" key="4">
    <source>
        <dbReference type="Proteomes" id="UP000019141"/>
    </source>
</evidence>
<dbReference type="SUPFAM" id="SSF51735">
    <property type="entry name" value="NAD(P)-binding Rossmann-fold domains"/>
    <property type="match status" value="1"/>
</dbReference>